<comment type="caution">
    <text evidence="2">The sequence shown here is derived from an EMBL/GenBank/DDBJ whole genome shotgun (WGS) entry which is preliminary data.</text>
</comment>
<dbReference type="InterPro" id="IPR029058">
    <property type="entry name" value="AB_hydrolase_fold"/>
</dbReference>
<dbReference type="EMBL" id="JAUTAS010000001">
    <property type="protein sequence ID" value="MDQ1108548.1"/>
    <property type="molecule type" value="Genomic_DNA"/>
</dbReference>
<feature type="signal peptide" evidence="1">
    <location>
        <begin position="1"/>
        <end position="26"/>
    </location>
</feature>
<evidence type="ECO:0000313" key="2">
    <source>
        <dbReference type="EMBL" id="MDQ1108548.1"/>
    </source>
</evidence>
<reference evidence="2" key="1">
    <citation type="submission" date="2023-07" db="EMBL/GenBank/DDBJ databases">
        <title>Functional and genomic diversity of the sorghum phyllosphere microbiome.</title>
        <authorList>
            <person name="Shade A."/>
        </authorList>
    </citation>
    <scope>NUCLEOTIDE SEQUENCE</scope>
    <source>
        <strain evidence="2">SORGH_AS_0457</strain>
    </source>
</reference>
<accession>A0AAP5AIJ6</accession>
<proteinExistence type="predicted"/>
<name>A0AAP5AIJ6_9GAMM</name>
<dbReference type="SUPFAM" id="SSF53474">
    <property type="entry name" value="alpha/beta-Hydrolases"/>
    <property type="match status" value="1"/>
</dbReference>
<organism evidence="2 3">
    <name type="scientific">Stenotrophomonas rhizophila</name>
    <dbReference type="NCBI Taxonomy" id="216778"/>
    <lineage>
        <taxon>Bacteria</taxon>
        <taxon>Pseudomonadati</taxon>
        <taxon>Pseudomonadota</taxon>
        <taxon>Gammaproteobacteria</taxon>
        <taxon>Lysobacterales</taxon>
        <taxon>Lysobacteraceae</taxon>
        <taxon>Stenotrophomonas</taxon>
    </lineage>
</organism>
<dbReference type="Gene3D" id="3.40.50.1820">
    <property type="entry name" value="alpha/beta hydrolase"/>
    <property type="match status" value="1"/>
</dbReference>
<evidence type="ECO:0000313" key="3">
    <source>
        <dbReference type="Proteomes" id="UP001226084"/>
    </source>
</evidence>
<dbReference type="AlphaFoldDB" id="A0AAP5AIJ6"/>
<keyword evidence="1" id="KW-0732">Signal</keyword>
<dbReference type="RefSeq" id="WP_307106914.1">
    <property type="nucleotide sequence ID" value="NZ_JAUTAS010000001.1"/>
</dbReference>
<sequence>MRTAATVSLCLGLCTALLLPPSWAKAPVTPQTHSETGTLQGAPWRIDVPAHWNGELVMYAHGFEPVGTPRPDPWPGNPWSEALVKAGYAVAQSGYADQGWAVRGAIDDLERLRAQFVARHPDTKRSWILGFSMGGAVAIGTLERMPEHYSGGISMCGANLPGDVLAAEVLTSLVAFEYFFPGAKGLPEGGLSSPAAATLPQGEMVDAITAAVQSRPEAAAVLAKRLELKVDELAGTLSLHALVFQQLVKISGGLPVSNKDTVYAGFGDDKAFNAGVRRIAADPEAKAKLDRDLRLTGALRRPLLLQYNLNDPSVTPRFEPIYPALAAKAGATPQPRTLPPTGEGHCAFTPEQIVEAVSIQSRSLPARPTGEARRP</sequence>
<evidence type="ECO:0000256" key="1">
    <source>
        <dbReference type="SAM" id="SignalP"/>
    </source>
</evidence>
<protein>
    <submittedName>
        <fullName evidence="2">Pimeloyl-ACP methyl ester carboxylesterase</fullName>
    </submittedName>
</protein>
<gene>
    <name evidence="2" type="ORF">QE424_001707</name>
</gene>
<feature type="chain" id="PRO_5043027210" evidence="1">
    <location>
        <begin position="27"/>
        <end position="375"/>
    </location>
</feature>
<dbReference type="Proteomes" id="UP001226084">
    <property type="component" value="Unassembled WGS sequence"/>
</dbReference>